<dbReference type="PANTHER" id="PTHR10277">
    <property type="entry name" value="HOMOCITRATE SYNTHASE-RELATED"/>
    <property type="match status" value="1"/>
</dbReference>
<feature type="domain" description="Pyruvate carboxyltransferase" evidence="1">
    <location>
        <begin position="6"/>
        <end position="261"/>
    </location>
</feature>
<protein>
    <recommendedName>
        <fullName evidence="1">Pyruvate carboxyltransferase domain-containing protein</fullName>
    </recommendedName>
</protein>
<gene>
    <name evidence="2" type="ORF">LCGC14_0094600</name>
</gene>
<evidence type="ECO:0000259" key="1">
    <source>
        <dbReference type="PROSITE" id="PS50991"/>
    </source>
</evidence>
<dbReference type="PANTHER" id="PTHR10277:SF9">
    <property type="entry name" value="2-ISOPROPYLMALATE SYNTHASE 1, CHLOROPLASTIC-RELATED"/>
    <property type="match status" value="1"/>
</dbReference>
<dbReference type="CDD" id="cd07944">
    <property type="entry name" value="DRE_TIM_HOA_like"/>
    <property type="match status" value="1"/>
</dbReference>
<dbReference type="SUPFAM" id="SSF51569">
    <property type="entry name" value="Aldolase"/>
    <property type="match status" value="1"/>
</dbReference>
<accession>A0A0F9VHJ3</accession>
<reference evidence="2" key="1">
    <citation type="journal article" date="2015" name="Nature">
        <title>Complex archaea that bridge the gap between prokaryotes and eukaryotes.</title>
        <authorList>
            <person name="Spang A."/>
            <person name="Saw J.H."/>
            <person name="Jorgensen S.L."/>
            <person name="Zaremba-Niedzwiedzka K."/>
            <person name="Martijn J."/>
            <person name="Lind A.E."/>
            <person name="van Eijk R."/>
            <person name="Schleper C."/>
            <person name="Guy L."/>
            <person name="Ettema T.J."/>
        </authorList>
    </citation>
    <scope>NUCLEOTIDE SEQUENCE</scope>
</reference>
<dbReference type="EMBL" id="LAZR01000026">
    <property type="protein sequence ID" value="KKO03535.1"/>
    <property type="molecule type" value="Genomic_DNA"/>
</dbReference>
<dbReference type="Pfam" id="PF00682">
    <property type="entry name" value="HMGL-like"/>
    <property type="match status" value="1"/>
</dbReference>
<dbReference type="InterPro" id="IPR013785">
    <property type="entry name" value="Aldolase_TIM"/>
</dbReference>
<proteinExistence type="predicted"/>
<name>A0A0F9VHJ3_9ZZZZ</name>
<dbReference type="GO" id="GO:0003852">
    <property type="term" value="F:2-isopropylmalate synthase activity"/>
    <property type="evidence" value="ECO:0007669"/>
    <property type="project" value="TreeGrafter"/>
</dbReference>
<dbReference type="AlphaFoldDB" id="A0A0F9VHJ3"/>
<sequence length="316" mass="35620">MFRPQIKVVDCTIRDGGLTNDSHFALEMVQAVYRAICAAGVDYVELGYRNSKKLFPPTEFGPWRFCDEDMLRKVTDGVDPNGTKIAVMQDAHKAVAEDVLPADESVVDMIRVATYVKDVDKAIHLARNATDKGYECTINIMAISVEGSHFLDEALQQMEEETDALAVYVVDSFGALYSEEVHELVAKFKKHLKTKEVGVHFHNNQQLAFANTIEGIIKDANFVDGTLYGLGRGAGNCPLELLLSFLKNPKFNLMPVLETIGHTILPLRREIDWGYHIPYMVTGMLNQHPLAAMKWMKCDQKHEFVTFYNEITDDLE</sequence>
<dbReference type="GO" id="GO:0009098">
    <property type="term" value="P:L-leucine biosynthetic process"/>
    <property type="evidence" value="ECO:0007669"/>
    <property type="project" value="TreeGrafter"/>
</dbReference>
<evidence type="ECO:0000313" key="2">
    <source>
        <dbReference type="EMBL" id="KKO03535.1"/>
    </source>
</evidence>
<dbReference type="InterPro" id="IPR050073">
    <property type="entry name" value="2-IPM_HCS-like"/>
</dbReference>
<organism evidence="2">
    <name type="scientific">marine sediment metagenome</name>
    <dbReference type="NCBI Taxonomy" id="412755"/>
    <lineage>
        <taxon>unclassified sequences</taxon>
        <taxon>metagenomes</taxon>
        <taxon>ecological metagenomes</taxon>
    </lineage>
</organism>
<dbReference type="Gene3D" id="3.20.20.70">
    <property type="entry name" value="Aldolase class I"/>
    <property type="match status" value="1"/>
</dbReference>
<dbReference type="InterPro" id="IPR000891">
    <property type="entry name" value="PYR_CT"/>
</dbReference>
<dbReference type="PROSITE" id="PS50991">
    <property type="entry name" value="PYR_CT"/>
    <property type="match status" value="1"/>
</dbReference>
<comment type="caution">
    <text evidence="2">The sequence shown here is derived from an EMBL/GenBank/DDBJ whole genome shotgun (WGS) entry which is preliminary data.</text>
</comment>